<feature type="region of interest" description="Disordered" evidence="1">
    <location>
        <begin position="234"/>
        <end position="273"/>
    </location>
</feature>
<accession>A0A2G9TSJ9</accession>
<evidence type="ECO:0000256" key="1">
    <source>
        <dbReference type="SAM" id="MobiDB-lite"/>
    </source>
</evidence>
<feature type="compositionally biased region" description="Basic and acidic residues" evidence="1">
    <location>
        <begin position="17"/>
        <end position="51"/>
    </location>
</feature>
<feature type="region of interest" description="Disordered" evidence="1">
    <location>
        <begin position="1"/>
        <end position="127"/>
    </location>
</feature>
<feature type="compositionally biased region" description="Basic and acidic residues" evidence="1">
    <location>
        <begin position="65"/>
        <end position="96"/>
    </location>
</feature>
<feature type="compositionally biased region" description="Basic and acidic residues" evidence="1">
    <location>
        <begin position="234"/>
        <end position="259"/>
    </location>
</feature>
<dbReference type="AlphaFoldDB" id="A0A2G9TSJ9"/>
<dbReference type="OrthoDB" id="5874817at2759"/>
<gene>
    <name evidence="2" type="ORF">TELCIR_18248</name>
</gene>
<dbReference type="Proteomes" id="UP000230423">
    <property type="component" value="Unassembled WGS sequence"/>
</dbReference>
<keyword evidence="3" id="KW-1185">Reference proteome</keyword>
<evidence type="ECO:0000313" key="2">
    <source>
        <dbReference type="EMBL" id="PIO60260.1"/>
    </source>
</evidence>
<dbReference type="EMBL" id="KZ355829">
    <property type="protein sequence ID" value="PIO60260.1"/>
    <property type="molecule type" value="Genomic_DNA"/>
</dbReference>
<name>A0A2G9TSJ9_TELCI</name>
<sequence length="273" mass="30737">MINFRKPPEPPATQKVAQKEPPKKVDELKAKEPAKQAEEAKVQESAKKNEAAAKMPPASTAGAKPTEDIKSKVEPAKPKETPLDDSKTKMVTDKSGTRKSALNMTEEDAKKKAAADEEAARQKARRLGTVSSLMNRFKEPEIKEEPITYKRSSFLAAKDKEVERPKKKYEVIKPTISDDFDKQMKSGSSQFESHLKDLSKGITVTADDMKKRTEDEKKKMIIDSVSGVFSKADEAKARFNKRREEETEKELAKIEADKNLKKKTVVQKPKEKY</sequence>
<proteinExistence type="predicted"/>
<reference evidence="2 3" key="1">
    <citation type="submission" date="2015-09" db="EMBL/GenBank/DDBJ databases">
        <title>Draft genome of the parasitic nematode Teladorsagia circumcincta isolate WARC Sus (inbred).</title>
        <authorList>
            <person name="Mitreva M."/>
        </authorList>
    </citation>
    <scope>NUCLEOTIDE SEQUENCE [LARGE SCALE GENOMIC DNA]</scope>
    <source>
        <strain evidence="2 3">S</strain>
    </source>
</reference>
<protein>
    <submittedName>
        <fullName evidence="2">Uncharacterized protein</fullName>
    </submittedName>
</protein>
<feature type="compositionally biased region" description="Basic and acidic residues" evidence="1">
    <location>
        <begin position="107"/>
        <end position="121"/>
    </location>
</feature>
<evidence type="ECO:0000313" key="3">
    <source>
        <dbReference type="Proteomes" id="UP000230423"/>
    </source>
</evidence>
<organism evidence="2 3">
    <name type="scientific">Teladorsagia circumcincta</name>
    <name type="common">Brown stomach worm</name>
    <name type="synonym">Ostertagia circumcincta</name>
    <dbReference type="NCBI Taxonomy" id="45464"/>
    <lineage>
        <taxon>Eukaryota</taxon>
        <taxon>Metazoa</taxon>
        <taxon>Ecdysozoa</taxon>
        <taxon>Nematoda</taxon>
        <taxon>Chromadorea</taxon>
        <taxon>Rhabditida</taxon>
        <taxon>Rhabditina</taxon>
        <taxon>Rhabditomorpha</taxon>
        <taxon>Strongyloidea</taxon>
        <taxon>Trichostrongylidae</taxon>
        <taxon>Teladorsagia</taxon>
    </lineage>
</organism>